<reference evidence="3 4" key="1">
    <citation type="journal article" date="2020" name="Nature">
        <title>Isolation of an archaeon at the prokaryote-eukaryote interface.</title>
        <authorList>
            <person name="Imachi H."/>
            <person name="Nobu M.K."/>
            <person name="Nakahara N."/>
            <person name="Morono Y."/>
            <person name="Ogawara M."/>
            <person name="Takaki Y."/>
            <person name="Takano Y."/>
            <person name="Uematsu K."/>
            <person name="Ikuta T."/>
            <person name="Ito M."/>
            <person name="Matsui Y."/>
            <person name="Miyazaki M."/>
            <person name="Murata K."/>
            <person name="Saito Y."/>
            <person name="Sakai S."/>
            <person name="Song C."/>
            <person name="Tasumi E."/>
            <person name="Yamanaka Y."/>
            <person name="Yamaguchi T."/>
            <person name="Kamagata Y."/>
            <person name="Tamaki H."/>
            <person name="Takai K."/>
        </authorList>
    </citation>
    <scope>NUCLEOTIDE SEQUENCE [LARGE SCALE GENOMIC DNA]</scope>
    <source>
        <strain evidence="3 4">MK-D1</strain>
    </source>
</reference>
<evidence type="ECO:0000259" key="2">
    <source>
        <dbReference type="Pfam" id="PF14470"/>
    </source>
</evidence>
<feature type="region of interest" description="Disordered" evidence="1">
    <location>
        <begin position="470"/>
        <end position="543"/>
    </location>
</feature>
<dbReference type="GeneID" id="41330086"/>
<keyword evidence="4" id="KW-1185">Reference proteome</keyword>
<dbReference type="Proteomes" id="UP000321408">
    <property type="component" value="Chromosome"/>
</dbReference>
<dbReference type="EMBL" id="CP042905">
    <property type="protein sequence ID" value="QEE16267.1"/>
    <property type="molecule type" value="Genomic_DNA"/>
</dbReference>
<organism evidence="3 4">
    <name type="scientific">Promethearchaeum syntrophicum</name>
    <dbReference type="NCBI Taxonomy" id="2594042"/>
    <lineage>
        <taxon>Archaea</taxon>
        <taxon>Promethearchaeati</taxon>
        <taxon>Promethearchaeota</taxon>
        <taxon>Promethearchaeia</taxon>
        <taxon>Promethearchaeales</taxon>
        <taxon>Promethearchaeaceae</taxon>
        <taxon>Promethearchaeum</taxon>
    </lineage>
</organism>
<reference evidence="3 4" key="2">
    <citation type="journal article" date="2024" name="Int. J. Syst. Evol. Microbiol.">
        <title>Promethearchaeum syntrophicum gen. nov., sp. nov., an anaerobic, obligately syntrophic archaeon, the first isolate of the lineage 'Asgard' archaea, and proposal of the new archaeal phylum Promethearchaeota phyl. nov. and kingdom Promethearchaeati regn. nov.</title>
        <authorList>
            <person name="Imachi H."/>
            <person name="Nobu M.K."/>
            <person name="Kato S."/>
            <person name="Takaki Y."/>
            <person name="Miyazaki M."/>
            <person name="Miyata M."/>
            <person name="Ogawara M."/>
            <person name="Saito Y."/>
            <person name="Sakai S."/>
            <person name="Tahara Y.O."/>
            <person name="Takano Y."/>
            <person name="Tasumi E."/>
            <person name="Uematsu K."/>
            <person name="Yoshimura T."/>
            <person name="Itoh T."/>
            <person name="Ohkuma M."/>
            <person name="Takai K."/>
        </authorList>
    </citation>
    <scope>NUCLEOTIDE SEQUENCE [LARGE SCALE GENOMIC DNA]</scope>
    <source>
        <strain evidence="3 4">MK-D1</strain>
    </source>
</reference>
<dbReference type="CDD" id="cd19757">
    <property type="entry name" value="Bbox1"/>
    <property type="match status" value="1"/>
</dbReference>
<feature type="region of interest" description="Disordered" evidence="1">
    <location>
        <begin position="406"/>
        <end position="451"/>
    </location>
</feature>
<feature type="domain" description="YokE-like PH" evidence="2">
    <location>
        <begin position="251"/>
        <end position="352"/>
    </location>
</feature>
<dbReference type="AlphaFoldDB" id="A0A5B9DBP0"/>
<evidence type="ECO:0000313" key="4">
    <source>
        <dbReference type="Proteomes" id="UP000321408"/>
    </source>
</evidence>
<evidence type="ECO:0000313" key="3">
    <source>
        <dbReference type="EMBL" id="QEE16267.1"/>
    </source>
</evidence>
<dbReference type="RefSeq" id="WP_147663145.1">
    <property type="nucleotide sequence ID" value="NZ_CP042905.2"/>
</dbReference>
<dbReference type="Pfam" id="PF14470">
    <property type="entry name" value="bPH_3"/>
    <property type="match status" value="1"/>
</dbReference>
<proteinExistence type="predicted"/>
<evidence type="ECO:0000256" key="1">
    <source>
        <dbReference type="SAM" id="MobiDB-lite"/>
    </source>
</evidence>
<gene>
    <name evidence="3" type="ORF">DSAG12_02097</name>
</gene>
<protein>
    <submittedName>
        <fullName evidence="3">PH domain-containing protein</fullName>
    </submittedName>
</protein>
<name>A0A5B9DBP0_9ARCH</name>
<accession>A0A5B9DBP0</accession>
<dbReference type="InterPro" id="IPR039519">
    <property type="entry name" value="YokE-like_PH"/>
</dbReference>
<feature type="compositionally biased region" description="Polar residues" evidence="1">
    <location>
        <begin position="439"/>
        <end position="451"/>
    </location>
</feature>
<sequence length="644" mass="75791">MPIYPNEVCPVCGKNPNITYICEDCNEIFCEDCVDLHGEDNLACLQCGGSDIHYDKHGRSFCRDCGSHDMRNVKNINPTCRICESENVVLITEKQKQLIEDFKTIIKDTRAFIKPLEEMVERLTIYRHNLYQLRKEYPPCYHYPTLEEDAIINFKLFDKAKSTLYEHVNRFFQEIQHNINYIAEIQVTHPSNLPYISEILKHFERERKKVTNLSINNVEIIDKRISPDEEKVEFMGAMQGFFTSFIGKLQLERDEKIVFALKCRLSTGTSKKKDYSNKNGTILITNKRLYFYHEQGVFQKRTVELFSVKLSDLQQAGVKGRLKKKVSLEFLNSMYQFSISKDNREELINWIEKARKFGSNNKHNEDGIKNLAKYKLNTKLFREDLENTIYELIGYHGSYVDNPNSYQNGQTIHPSMYRRKGFKRPQSNREQESRFKPMNFQNNLQQQPEINTQQDRYGSFSNRYEEPKQNLMTPAGHYGYPHDHTSSSLKSRNFNQNSPNPVRHSNSYQSNEFTSQNGPIDFGSQSHFGQVPHSNPQNFNNNVDDYKYRNQSVTTPAYPSNMNNFYKQHNEEMNLRKQVDKLRQEDYALSQTITMLEQRSDKGMINNIEFVKSYKQLQVEKYVIQDKINEIEKFLSEKNSMRNN</sequence>
<feature type="compositionally biased region" description="Polar residues" evidence="1">
    <location>
        <begin position="486"/>
        <end position="543"/>
    </location>
</feature>
<dbReference type="KEGG" id="psyt:DSAG12_02097"/>